<sequence length="294" mass="30649">MFEWTLTSILISAAVGSAVGFLSGVFGVGGGFLLVPILNAALGIPMSIAVGSTACYTLGPATTAMLARRPAAGFLQLPLILAGGLLAGVWCGTAALSSLKSAATVSLFGKQVPAVDLMVLSSYAVLMTGIAIMSFVDGLKKVHGPTVRRRGLLSFVPLPPIAVISDLRPSRYSIPLLAWTGLIVGFLSGFLGMSGGLVLVPAAIYLLGLRVHDATTMTIVIVWLVSLQSTFMHALHSHVELKLVVALLICGTIGANIGSQVGMRLQGRQLKLGFGTLVLVAAAIVFARLWMLWR</sequence>
<dbReference type="Proteomes" id="UP000187735">
    <property type="component" value="Chromosome"/>
</dbReference>
<comment type="similarity">
    <text evidence="5">Belongs to the 4-toluene sulfonate uptake permease (TSUP) (TC 2.A.102) family.</text>
</comment>
<dbReference type="InterPro" id="IPR002781">
    <property type="entry name" value="TM_pro_TauE-like"/>
</dbReference>
<evidence type="ECO:0000256" key="4">
    <source>
        <dbReference type="ARBA" id="ARBA00023136"/>
    </source>
</evidence>
<dbReference type="EMBL" id="CP017641">
    <property type="protein sequence ID" value="APZ91456.1"/>
    <property type="molecule type" value="Genomic_DNA"/>
</dbReference>
<keyword evidence="5" id="KW-1003">Cell membrane</keyword>
<feature type="transmembrane region" description="Helical" evidence="5">
    <location>
        <begin position="214"/>
        <end position="235"/>
    </location>
</feature>
<dbReference type="InterPro" id="IPR051598">
    <property type="entry name" value="TSUP/Inactive_protease-like"/>
</dbReference>
<comment type="subcellular location">
    <subcellularLocation>
        <location evidence="5">Cell membrane</location>
        <topology evidence="5">Multi-pass membrane protein</topology>
    </subcellularLocation>
    <subcellularLocation>
        <location evidence="1">Membrane</location>
        <topology evidence="1">Multi-pass membrane protein</topology>
    </subcellularLocation>
</comment>
<accession>A0A1P8WBN9</accession>
<organism evidence="6 7">
    <name type="scientific">Fuerstiella marisgermanici</name>
    <dbReference type="NCBI Taxonomy" id="1891926"/>
    <lineage>
        <taxon>Bacteria</taxon>
        <taxon>Pseudomonadati</taxon>
        <taxon>Planctomycetota</taxon>
        <taxon>Planctomycetia</taxon>
        <taxon>Planctomycetales</taxon>
        <taxon>Planctomycetaceae</taxon>
        <taxon>Fuerstiella</taxon>
    </lineage>
</organism>
<dbReference type="STRING" id="1891926.Fuma_01044"/>
<dbReference type="Pfam" id="PF01925">
    <property type="entry name" value="TauE"/>
    <property type="match status" value="1"/>
</dbReference>
<evidence type="ECO:0000256" key="1">
    <source>
        <dbReference type="ARBA" id="ARBA00004141"/>
    </source>
</evidence>
<dbReference type="GO" id="GO:0005886">
    <property type="term" value="C:plasma membrane"/>
    <property type="evidence" value="ECO:0007669"/>
    <property type="project" value="UniProtKB-SubCell"/>
</dbReference>
<reference evidence="6 7" key="1">
    <citation type="journal article" date="2016" name="Front. Microbiol.">
        <title>Fuerstia marisgermanicae gen. nov., sp. nov., an Unusual Member of the Phylum Planctomycetes from the German Wadden Sea.</title>
        <authorList>
            <person name="Kohn T."/>
            <person name="Heuer A."/>
            <person name="Jogler M."/>
            <person name="Vollmers J."/>
            <person name="Boedeker C."/>
            <person name="Bunk B."/>
            <person name="Rast P."/>
            <person name="Borchert D."/>
            <person name="Glockner I."/>
            <person name="Freese H.M."/>
            <person name="Klenk H.P."/>
            <person name="Overmann J."/>
            <person name="Kaster A.K."/>
            <person name="Rohde M."/>
            <person name="Wiegand S."/>
            <person name="Jogler C."/>
        </authorList>
    </citation>
    <scope>NUCLEOTIDE SEQUENCE [LARGE SCALE GENOMIC DNA]</scope>
    <source>
        <strain evidence="6 7">NH11</strain>
    </source>
</reference>
<gene>
    <name evidence="6" type="ORF">Fuma_01044</name>
</gene>
<evidence type="ECO:0000256" key="5">
    <source>
        <dbReference type="RuleBase" id="RU363041"/>
    </source>
</evidence>
<feature type="transmembrane region" description="Helical" evidence="5">
    <location>
        <begin position="270"/>
        <end position="293"/>
    </location>
</feature>
<protein>
    <recommendedName>
        <fullName evidence="5">Probable membrane transporter protein</fullName>
    </recommendedName>
</protein>
<feature type="transmembrane region" description="Helical" evidence="5">
    <location>
        <begin position="37"/>
        <end position="59"/>
    </location>
</feature>
<keyword evidence="7" id="KW-1185">Reference proteome</keyword>
<feature type="transmembrane region" description="Helical" evidence="5">
    <location>
        <begin position="117"/>
        <end position="139"/>
    </location>
</feature>
<dbReference type="OrthoDB" id="272526at2"/>
<feature type="transmembrane region" description="Helical" evidence="5">
    <location>
        <begin position="241"/>
        <end position="258"/>
    </location>
</feature>
<keyword evidence="3 5" id="KW-1133">Transmembrane helix</keyword>
<feature type="transmembrane region" description="Helical" evidence="5">
    <location>
        <begin position="71"/>
        <end position="97"/>
    </location>
</feature>
<feature type="transmembrane region" description="Helical" evidence="5">
    <location>
        <begin position="176"/>
        <end position="207"/>
    </location>
</feature>
<evidence type="ECO:0000313" key="7">
    <source>
        <dbReference type="Proteomes" id="UP000187735"/>
    </source>
</evidence>
<evidence type="ECO:0000313" key="6">
    <source>
        <dbReference type="EMBL" id="APZ91456.1"/>
    </source>
</evidence>
<proteinExistence type="inferred from homology"/>
<dbReference type="PANTHER" id="PTHR43701">
    <property type="entry name" value="MEMBRANE TRANSPORTER PROTEIN MJ0441-RELATED"/>
    <property type="match status" value="1"/>
</dbReference>
<name>A0A1P8WBN9_9PLAN</name>
<keyword evidence="2 5" id="KW-0812">Transmembrane</keyword>
<keyword evidence="4 5" id="KW-0472">Membrane</keyword>
<evidence type="ECO:0000256" key="3">
    <source>
        <dbReference type="ARBA" id="ARBA00022989"/>
    </source>
</evidence>
<evidence type="ECO:0000256" key="2">
    <source>
        <dbReference type="ARBA" id="ARBA00022692"/>
    </source>
</evidence>
<dbReference type="AlphaFoldDB" id="A0A1P8WBN9"/>
<dbReference type="PANTHER" id="PTHR43701:SF2">
    <property type="entry name" value="MEMBRANE TRANSPORTER PROTEIN YJNA-RELATED"/>
    <property type="match status" value="1"/>
</dbReference>
<dbReference type="KEGG" id="fmr:Fuma_01044"/>